<name>A0A4X1VYD1_PIG</name>
<dbReference type="Ensembl" id="ENSSSCT00070054595.1">
    <property type="protein sequence ID" value="ENSSSCP00070046316.1"/>
    <property type="gene ID" value="ENSSSCG00070027219.1"/>
</dbReference>
<dbReference type="Ensembl" id="ENSSSCT00040016116.1">
    <property type="protein sequence ID" value="ENSSSCP00040006412.1"/>
    <property type="gene ID" value="ENSSSCG00040012254.1"/>
</dbReference>
<dbReference type="Ensembl" id="ENSSSCT00035030828.1">
    <property type="protein sequence ID" value="ENSSSCP00035012046.1"/>
    <property type="gene ID" value="ENSSSCG00035023514.1"/>
</dbReference>
<proteinExistence type="predicted"/>
<organism evidence="1 2">
    <name type="scientific">Sus scrofa</name>
    <name type="common">Pig</name>
    <dbReference type="NCBI Taxonomy" id="9823"/>
    <lineage>
        <taxon>Eukaryota</taxon>
        <taxon>Metazoa</taxon>
        <taxon>Chordata</taxon>
        <taxon>Craniata</taxon>
        <taxon>Vertebrata</taxon>
        <taxon>Euteleostomi</taxon>
        <taxon>Mammalia</taxon>
        <taxon>Eutheria</taxon>
        <taxon>Laurasiatheria</taxon>
        <taxon>Artiodactyla</taxon>
        <taxon>Suina</taxon>
        <taxon>Suidae</taxon>
        <taxon>Sus</taxon>
    </lineage>
</organism>
<evidence type="ECO:0000313" key="2">
    <source>
        <dbReference type="Proteomes" id="UP000314985"/>
    </source>
</evidence>
<dbReference type="AlphaFoldDB" id="A0A4X1VYD1"/>
<reference evidence="1" key="2">
    <citation type="submission" date="2025-05" db="UniProtKB">
        <authorList>
            <consortium name="Ensembl"/>
        </authorList>
    </citation>
    <scope>IDENTIFICATION</scope>
</reference>
<dbReference type="Ensembl" id="ENSSSCT00045002833.1">
    <property type="protein sequence ID" value="ENSSSCP00045001784.1"/>
    <property type="gene ID" value="ENSSSCG00045001811.1"/>
</dbReference>
<dbReference type="Proteomes" id="UP000694728">
    <property type="component" value="Unplaced"/>
</dbReference>
<dbReference type="Ensembl" id="ENSSSCT00030070406.1">
    <property type="protein sequence ID" value="ENSSSCP00030032111.1"/>
    <property type="gene ID" value="ENSSSCG00030050520.1"/>
</dbReference>
<dbReference type="Proteomes" id="UP000694726">
    <property type="component" value="Unplaced"/>
</dbReference>
<accession>A0A4X1VYD1</accession>
<dbReference type="Proteomes" id="UP000694720">
    <property type="component" value="Unplaced"/>
</dbReference>
<dbReference type="Proteomes" id="UP000314985">
    <property type="component" value="Chromosome 15"/>
</dbReference>
<dbReference type="Proteomes" id="UP000694722">
    <property type="component" value="Unplaced"/>
</dbReference>
<protein>
    <submittedName>
        <fullName evidence="1">Uncharacterized protein</fullName>
    </submittedName>
</protein>
<evidence type="ECO:0000313" key="1">
    <source>
        <dbReference type="Ensembl" id="ENSSSCP00070046316.1"/>
    </source>
</evidence>
<sequence>MARPGAAFCCRGSLSESRPSGLVSYRARSPQFLDPHGKGLLDKAYQQFFLHSLAPLGVPHCRKPSGPGYCQPLEPSYSAPAFTTALSGDPVPRLQAPWDGVCYPWAGLPWLFELPCV</sequence>
<dbReference type="Proteomes" id="UP000694570">
    <property type="component" value="Unplaced"/>
</dbReference>
<dbReference type="Ensembl" id="ENSSSCT00015061672.1">
    <property type="protein sequence ID" value="ENSSSCP00015024775.1"/>
    <property type="gene ID" value="ENSSSCG00015046220.1"/>
</dbReference>
<reference evidence="1 2" key="1">
    <citation type="submission" date="2017-08" db="EMBL/GenBank/DDBJ databases">
        <title>USMARCv1.0.</title>
        <authorList>
            <person name="Hannum G.I."/>
            <person name="Koren S."/>
            <person name="Schroeder S.G."/>
            <person name="Chin S.C."/>
            <person name="Nonneman D.J."/>
            <person name="Becker S.A."/>
            <person name="Rosen B.D."/>
            <person name="Bickhart D.M."/>
            <person name="Putnam N.H."/>
            <person name="Green R.E."/>
            <person name="Tuggle C.K."/>
            <person name="Liu H."/>
            <person name="Rohrer G.A."/>
            <person name="Warr A."/>
            <person name="Hall R."/>
            <person name="Kim K."/>
            <person name="Hume D.A."/>
            <person name="Talbot R."/>
            <person name="Chow W."/>
            <person name="Howe K."/>
            <person name="Schwartz A.S."/>
            <person name="Watson M."/>
            <person name="Archibald A.L."/>
            <person name="Phillippy A.M."/>
            <person name="Smith T.P.L."/>
        </authorList>
    </citation>
    <scope>NUCLEOTIDE SEQUENCE [LARGE SCALE GENOMIC DNA]</scope>
</reference>